<evidence type="ECO:0000256" key="2">
    <source>
        <dbReference type="ARBA" id="ARBA00022448"/>
    </source>
</evidence>
<feature type="transmembrane region" description="Helical" evidence="6">
    <location>
        <begin position="77"/>
        <end position="102"/>
    </location>
</feature>
<sequence>MKKFSLATQVFIAMILALGFGQIKILPEVIFQGFATFTGFFGAFLSFFIPILVLGLIVHSITQLASMAHKILIKSLLLCWILTACAVTIASLVGFNLFPHILSTTDVVLNNDTASVSALMEFSLIPLFKVFEATVLALMIGLALASLSKHNKGITMRKFFGDFYEVVLVILKSFVVPCIPFYIFANFAILSYTNQVFVIIGQYWKVYGVIFALHFTVLGLGYLVVSIVKKRSFIELIRHVTPAYLVGFGTQSSAASIPANLEAAQKMNISRETREFTVPLTATTLALGSTITLTLCLISSFIIFDMMPEMNVIIPFLIAFSFIMVVIPGAPGGAVMTALPYLTMVGIEPSSLIAQLMITLYITQDSFGTAANVAGDNIIGIFVDKP</sequence>
<protein>
    <recommendedName>
        <fullName evidence="9">Sodium:proton antiporter</fullName>
    </recommendedName>
</protein>
<name>A0A109UHD6_9FIRM</name>
<keyword evidence="4 6" id="KW-1133">Transmembrane helix</keyword>
<dbReference type="SUPFAM" id="SSF118215">
    <property type="entry name" value="Proton glutamate symport protein"/>
    <property type="match status" value="1"/>
</dbReference>
<dbReference type="KEGG" id="erl:AOC36_08800"/>
<dbReference type="PANTHER" id="PTHR42865:SF8">
    <property type="entry name" value="SERINE_THREONINE TRANSPORTER SSTT"/>
    <property type="match status" value="1"/>
</dbReference>
<dbReference type="AlphaFoldDB" id="A0A109UHD6"/>
<feature type="transmembrane region" description="Helical" evidence="6">
    <location>
        <begin position="276"/>
        <end position="304"/>
    </location>
</feature>
<evidence type="ECO:0000256" key="4">
    <source>
        <dbReference type="ARBA" id="ARBA00022989"/>
    </source>
</evidence>
<dbReference type="Gene3D" id="1.10.3860.10">
    <property type="entry name" value="Sodium:dicarboxylate symporter"/>
    <property type="match status" value="1"/>
</dbReference>
<feature type="transmembrane region" description="Helical" evidence="6">
    <location>
        <begin position="122"/>
        <end position="145"/>
    </location>
</feature>
<keyword evidence="3 6" id="KW-0812">Transmembrane</keyword>
<keyword evidence="8" id="KW-1185">Reference proteome</keyword>
<dbReference type="GO" id="GO:0005886">
    <property type="term" value="C:plasma membrane"/>
    <property type="evidence" value="ECO:0007669"/>
    <property type="project" value="TreeGrafter"/>
</dbReference>
<dbReference type="InterPro" id="IPR036458">
    <property type="entry name" value="Na:dicarbo_symporter_sf"/>
</dbReference>
<gene>
    <name evidence="7" type="ORF">AOC36_08800</name>
</gene>
<evidence type="ECO:0000313" key="7">
    <source>
        <dbReference type="EMBL" id="AMC94082.1"/>
    </source>
</evidence>
<feature type="transmembrane region" description="Helical" evidence="6">
    <location>
        <begin position="310"/>
        <end position="327"/>
    </location>
</feature>
<dbReference type="EMBL" id="CP013213">
    <property type="protein sequence ID" value="AMC94082.1"/>
    <property type="molecule type" value="Genomic_DNA"/>
</dbReference>
<keyword evidence="2" id="KW-0813">Transport</keyword>
<dbReference type="InterPro" id="IPR001991">
    <property type="entry name" value="Na-dicarboxylate_symporter"/>
</dbReference>
<dbReference type="STRING" id="1514105.AOC36_08800"/>
<dbReference type="OrthoDB" id="9768885at2"/>
<evidence type="ECO:0000256" key="5">
    <source>
        <dbReference type="ARBA" id="ARBA00023136"/>
    </source>
</evidence>
<evidence type="ECO:0000256" key="3">
    <source>
        <dbReference type="ARBA" id="ARBA00022692"/>
    </source>
</evidence>
<evidence type="ECO:0000313" key="8">
    <source>
        <dbReference type="Proteomes" id="UP000063781"/>
    </source>
</evidence>
<dbReference type="RefSeq" id="WP_067633450.1">
    <property type="nucleotide sequence ID" value="NZ_CP013213.1"/>
</dbReference>
<feature type="transmembrane region" description="Helical" evidence="6">
    <location>
        <begin position="204"/>
        <end position="228"/>
    </location>
</feature>
<evidence type="ECO:0000256" key="1">
    <source>
        <dbReference type="ARBA" id="ARBA00004141"/>
    </source>
</evidence>
<accession>A0A109UHD6</accession>
<dbReference type="GO" id="GO:0032329">
    <property type="term" value="P:serine transport"/>
    <property type="evidence" value="ECO:0007669"/>
    <property type="project" value="TreeGrafter"/>
</dbReference>
<reference evidence="7 8" key="1">
    <citation type="submission" date="2015-10" db="EMBL/GenBank/DDBJ databases">
        <title>Erysipelothrix larvae sp. LV19 isolated from the larval gut of the rhinoceros beetle, Trypoxylus dichotomus.</title>
        <authorList>
            <person name="Lim S."/>
            <person name="Kim B.-C."/>
        </authorList>
    </citation>
    <scope>NUCLEOTIDE SEQUENCE [LARGE SCALE GENOMIC DNA]</scope>
    <source>
        <strain evidence="7 8">LV19</strain>
    </source>
</reference>
<dbReference type="PANTHER" id="PTHR42865">
    <property type="entry name" value="PROTON/GLUTAMATE-ASPARTATE SYMPORTER"/>
    <property type="match status" value="1"/>
</dbReference>
<comment type="subcellular location">
    <subcellularLocation>
        <location evidence="1">Membrane</location>
        <topology evidence="1">Multi-pass membrane protein</topology>
    </subcellularLocation>
</comment>
<evidence type="ECO:0008006" key="9">
    <source>
        <dbReference type="Google" id="ProtNLM"/>
    </source>
</evidence>
<organism evidence="7 8">
    <name type="scientific">Erysipelothrix larvae</name>
    <dbReference type="NCBI Taxonomy" id="1514105"/>
    <lineage>
        <taxon>Bacteria</taxon>
        <taxon>Bacillati</taxon>
        <taxon>Bacillota</taxon>
        <taxon>Erysipelotrichia</taxon>
        <taxon>Erysipelotrichales</taxon>
        <taxon>Erysipelotrichaceae</taxon>
        <taxon>Erysipelothrix</taxon>
    </lineage>
</organism>
<keyword evidence="5 6" id="KW-0472">Membrane</keyword>
<evidence type="ECO:0000256" key="6">
    <source>
        <dbReference type="SAM" id="Phobius"/>
    </source>
</evidence>
<dbReference type="GO" id="GO:0005295">
    <property type="term" value="F:neutral L-amino acid:sodium symporter activity"/>
    <property type="evidence" value="ECO:0007669"/>
    <property type="project" value="TreeGrafter"/>
</dbReference>
<feature type="transmembrane region" description="Helical" evidence="6">
    <location>
        <begin position="31"/>
        <end position="57"/>
    </location>
</feature>
<dbReference type="Proteomes" id="UP000063781">
    <property type="component" value="Chromosome"/>
</dbReference>
<proteinExistence type="predicted"/>
<feature type="transmembrane region" description="Helical" evidence="6">
    <location>
        <begin position="166"/>
        <end position="192"/>
    </location>
</feature>
<dbReference type="Pfam" id="PF00375">
    <property type="entry name" value="SDF"/>
    <property type="match status" value="1"/>
</dbReference>